<evidence type="ECO:0000313" key="3">
    <source>
        <dbReference type="EMBL" id="JAG54677.1"/>
    </source>
</evidence>
<evidence type="ECO:0000256" key="1">
    <source>
        <dbReference type="ARBA" id="ARBA00009058"/>
    </source>
</evidence>
<dbReference type="PANTHER" id="PTHR31716">
    <property type="entry name" value="PROTEIN FMC1 HOMOLOG"/>
    <property type="match status" value="1"/>
</dbReference>
<protein>
    <recommendedName>
        <fullName evidence="2">Protein FMC1 homolog</fullName>
    </recommendedName>
</protein>
<dbReference type="CDD" id="cd20271">
    <property type="entry name" value="Complex1_LYR_FMC1"/>
    <property type="match status" value="1"/>
</dbReference>
<dbReference type="Pfam" id="PF13233">
    <property type="entry name" value="Complex1_LYR_2"/>
    <property type="match status" value="1"/>
</dbReference>
<dbReference type="InterPro" id="IPR037667">
    <property type="entry name" value="FMC1_homologue"/>
</dbReference>
<proteinExistence type="inferred from homology"/>
<evidence type="ECO:0000256" key="2">
    <source>
        <dbReference type="ARBA" id="ARBA00013846"/>
    </source>
</evidence>
<organism evidence="3">
    <name type="scientific">Lygus hesperus</name>
    <name type="common">Western plant bug</name>
    <dbReference type="NCBI Taxonomy" id="30085"/>
    <lineage>
        <taxon>Eukaryota</taxon>
        <taxon>Metazoa</taxon>
        <taxon>Ecdysozoa</taxon>
        <taxon>Arthropoda</taxon>
        <taxon>Hexapoda</taxon>
        <taxon>Insecta</taxon>
        <taxon>Pterygota</taxon>
        <taxon>Neoptera</taxon>
        <taxon>Paraneoptera</taxon>
        <taxon>Hemiptera</taxon>
        <taxon>Heteroptera</taxon>
        <taxon>Panheteroptera</taxon>
        <taxon>Cimicomorpha</taxon>
        <taxon>Miridae</taxon>
        <taxon>Mirini</taxon>
        <taxon>Lygus</taxon>
    </lineage>
</organism>
<sequence length="106" mass="12162">MAASMNAHVKCLRHLISEIRLASSHKDLRNSNLMGYIFSQYKKFKVTDQQLCKAQDEMVCLANNYVTYLQSVRKYNELLQSYQSAGERSVESTANMVGFKLPHDPK</sequence>
<accession>A0A0K8SMV8</accession>
<name>A0A0K8SMV8_LYGHE</name>
<reference evidence="3" key="1">
    <citation type="submission" date="2014-09" db="EMBL/GenBank/DDBJ databases">
        <authorList>
            <person name="Magalhaes I.L.F."/>
            <person name="Oliveira U."/>
            <person name="Santos F.R."/>
            <person name="Vidigal T.H.D.A."/>
            <person name="Brescovit A.D."/>
            <person name="Santos A.J."/>
        </authorList>
    </citation>
    <scope>NUCLEOTIDE SEQUENCE</scope>
</reference>
<comment type="similarity">
    <text evidence="1">Belongs to the FMC1 family.</text>
</comment>
<dbReference type="AlphaFoldDB" id="A0A0K8SMV8"/>
<dbReference type="PANTHER" id="PTHR31716:SF1">
    <property type="entry name" value="PROTEIN FMC1 HOMOLOG"/>
    <property type="match status" value="1"/>
</dbReference>
<dbReference type="GO" id="GO:0005739">
    <property type="term" value="C:mitochondrion"/>
    <property type="evidence" value="ECO:0007669"/>
    <property type="project" value="TreeGrafter"/>
</dbReference>
<dbReference type="EMBL" id="GBRD01011147">
    <property type="protein sequence ID" value="JAG54677.1"/>
    <property type="molecule type" value="Transcribed_RNA"/>
</dbReference>